<accession>A0A1F8BP75</accession>
<proteinExistence type="predicted"/>
<protein>
    <submittedName>
        <fullName evidence="2">Uncharacterized protein</fullName>
    </submittedName>
</protein>
<gene>
    <name evidence="2" type="ORF">A2893_05495</name>
</gene>
<feature type="region of interest" description="Disordered" evidence="1">
    <location>
        <begin position="232"/>
        <end position="260"/>
    </location>
</feature>
<evidence type="ECO:0000256" key="1">
    <source>
        <dbReference type="SAM" id="MobiDB-lite"/>
    </source>
</evidence>
<dbReference type="STRING" id="1802521.A2893_05495"/>
<dbReference type="EMBL" id="MGHH01000007">
    <property type="protein sequence ID" value="OGM65078.1"/>
    <property type="molecule type" value="Genomic_DNA"/>
</dbReference>
<comment type="caution">
    <text evidence="2">The sequence shown here is derived from an EMBL/GenBank/DDBJ whole genome shotgun (WGS) entry which is preliminary data.</text>
</comment>
<dbReference type="Proteomes" id="UP000176725">
    <property type="component" value="Unassembled WGS sequence"/>
</dbReference>
<dbReference type="InterPro" id="IPR023833">
    <property type="entry name" value="Signal_pept_SipW-depend-type"/>
</dbReference>
<dbReference type="AlphaFoldDB" id="A0A1F8BP75"/>
<reference evidence="2 3" key="1">
    <citation type="journal article" date="2016" name="Nat. Commun.">
        <title>Thousands of microbial genomes shed light on interconnected biogeochemical processes in an aquifer system.</title>
        <authorList>
            <person name="Anantharaman K."/>
            <person name="Brown C.T."/>
            <person name="Hug L.A."/>
            <person name="Sharon I."/>
            <person name="Castelle C.J."/>
            <person name="Probst A.J."/>
            <person name="Thomas B.C."/>
            <person name="Singh A."/>
            <person name="Wilkins M.J."/>
            <person name="Karaoz U."/>
            <person name="Brodie E.L."/>
            <person name="Williams K.H."/>
            <person name="Hubbard S.S."/>
            <person name="Banfield J.F."/>
        </authorList>
    </citation>
    <scope>NUCLEOTIDE SEQUENCE [LARGE SCALE GENOMIC DNA]</scope>
</reference>
<sequence length="466" mass="48813">MITLGVTNAFFSDTETSKDNIFQAGELDLKIDNSSYYNGVYNPGTSWLQLADLDDGNGPAQGQYLFFNFLDLKPGDFGEDTISLHVENDSWICVDVTLTSDDENVLTNPEALDGDNSSGGAGAGELAERVNFIWWDDDGDNVFEICEQAGGGPAPEVACQNETLLPAGPLGNLEVGETATVALADSQNNIWDPVPSPFPGGQTKYIGKAWCFGTLATPNPVVQDNLGQVGTPGQLDSNGPDVRGAGFDCDGSGEDNQTQTDSMTADISFRAVQSRHNGGFLCNPPEVTLTPTPTGVVCIPGYATGVASSAQGLRKNGTAVLADRSDPTDALGAPQSTGTPSDTPVVFGSFFSLGFGAGNVGGGSIVLSFANPIVDLAGFDFRVFEVTGGTYPDEKIKVEASQDGVNFFLVTASATRDAFLDLGTSGLAWASQLRITDVSDKSLFESTADAYDLDGVQTFCGTQPFP</sequence>
<evidence type="ECO:0000313" key="3">
    <source>
        <dbReference type="Proteomes" id="UP000176725"/>
    </source>
</evidence>
<name>A0A1F8BP75_9BACT</name>
<evidence type="ECO:0000313" key="2">
    <source>
        <dbReference type="EMBL" id="OGM65078.1"/>
    </source>
</evidence>
<organism evidence="2 3">
    <name type="scientific">Candidatus Woesebacteria bacterium RIFCSPLOWO2_01_FULL_39_25</name>
    <dbReference type="NCBI Taxonomy" id="1802521"/>
    <lineage>
        <taxon>Bacteria</taxon>
        <taxon>Candidatus Woeseibacteriota</taxon>
    </lineage>
</organism>
<dbReference type="NCBIfam" id="TIGR04088">
    <property type="entry name" value="cognate_SipW"/>
    <property type="match status" value="1"/>
</dbReference>